<proteinExistence type="predicted"/>
<evidence type="ECO:0000313" key="2">
    <source>
        <dbReference type="EMBL" id="KAK8990085.1"/>
    </source>
</evidence>
<gene>
    <name evidence="2" type="ORF">V6N11_008601</name>
</gene>
<feature type="compositionally biased region" description="Polar residues" evidence="1">
    <location>
        <begin position="149"/>
        <end position="163"/>
    </location>
</feature>
<sequence>MVWQLRIKWKKAPLYAQTEPFETQDEPPFAPQTEPVVAAQTDSSDTEYIGTITESESSFEDSDYSVEDLEEVVQPLFTDSSCRNQFRTHFEEEKDASEIRVKRSSLGTWKRPAPARSAPTLQDQTTTSDPAQQGSTQPPPIQVVRWMLKNNQESSTTQPPKHL</sequence>
<name>A0ABR2PNU5_9ROSI</name>
<accession>A0ABR2PNU5</accession>
<reference evidence="2 3" key="1">
    <citation type="journal article" date="2024" name="G3 (Bethesda)">
        <title>Genome assembly of Hibiscus sabdariffa L. provides insights into metabolisms of medicinal natural products.</title>
        <authorList>
            <person name="Kim T."/>
        </authorList>
    </citation>
    <scope>NUCLEOTIDE SEQUENCE [LARGE SCALE GENOMIC DNA]</scope>
    <source>
        <strain evidence="2">TK-2024</strain>
        <tissue evidence="2">Old leaves</tissue>
    </source>
</reference>
<organism evidence="2 3">
    <name type="scientific">Hibiscus sabdariffa</name>
    <name type="common">roselle</name>
    <dbReference type="NCBI Taxonomy" id="183260"/>
    <lineage>
        <taxon>Eukaryota</taxon>
        <taxon>Viridiplantae</taxon>
        <taxon>Streptophyta</taxon>
        <taxon>Embryophyta</taxon>
        <taxon>Tracheophyta</taxon>
        <taxon>Spermatophyta</taxon>
        <taxon>Magnoliopsida</taxon>
        <taxon>eudicotyledons</taxon>
        <taxon>Gunneridae</taxon>
        <taxon>Pentapetalae</taxon>
        <taxon>rosids</taxon>
        <taxon>malvids</taxon>
        <taxon>Malvales</taxon>
        <taxon>Malvaceae</taxon>
        <taxon>Malvoideae</taxon>
        <taxon>Hibiscus</taxon>
    </lineage>
</organism>
<keyword evidence="3" id="KW-1185">Reference proteome</keyword>
<comment type="caution">
    <text evidence="2">The sequence shown here is derived from an EMBL/GenBank/DDBJ whole genome shotgun (WGS) entry which is preliminary data.</text>
</comment>
<evidence type="ECO:0000256" key="1">
    <source>
        <dbReference type="SAM" id="MobiDB-lite"/>
    </source>
</evidence>
<feature type="region of interest" description="Disordered" evidence="1">
    <location>
        <begin position="20"/>
        <end position="45"/>
    </location>
</feature>
<evidence type="ECO:0000313" key="3">
    <source>
        <dbReference type="Proteomes" id="UP001396334"/>
    </source>
</evidence>
<dbReference type="EMBL" id="JBBPBN010000055">
    <property type="protein sequence ID" value="KAK8990085.1"/>
    <property type="molecule type" value="Genomic_DNA"/>
</dbReference>
<protein>
    <submittedName>
        <fullName evidence="2">Uncharacterized protein</fullName>
    </submittedName>
</protein>
<dbReference type="Proteomes" id="UP001396334">
    <property type="component" value="Unassembled WGS sequence"/>
</dbReference>
<feature type="compositionally biased region" description="Polar residues" evidence="1">
    <location>
        <begin position="119"/>
        <end position="136"/>
    </location>
</feature>
<feature type="region of interest" description="Disordered" evidence="1">
    <location>
        <begin position="93"/>
        <end position="163"/>
    </location>
</feature>